<feature type="domain" description="CCHC-type" evidence="2">
    <location>
        <begin position="95"/>
        <end position="109"/>
    </location>
</feature>
<name>A0A1Y1ZPV0_9FUNG</name>
<dbReference type="GO" id="GO:0008270">
    <property type="term" value="F:zinc ion binding"/>
    <property type="evidence" value="ECO:0007669"/>
    <property type="project" value="UniProtKB-KW"/>
</dbReference>
<dbReference type="EMBL" id="MCOG01000373">
    <property type="protein sequence ID" value="ORY12281.1"/>
    <property type="molecule type" value="Genomic_DNA"/>
</dbReference>
<keyword evidence="4" id="KW-1185">Reference proteome</keyword>
<dbReference type="PROSITE" id="PS50158">
    <property type="entry name" value="ZF_CCHC"/>
    <property type="match status" value="1"/>
</dbReference>
<keyword evidence="1" id="KW-0863">Zinc-finger</keyword>
<proteinExistence type="predicted"/>
<evidence type="ECO:0000313" key="4">
    <source>
        <dbReference type="Proteomes" id="UP000193920"/>
    </source>
</evidence>
<keyword evidence="1" id="KW-0862">Zinc</keyword>
<dbReference type="InterPro" id="IPR001878">
    <property type="entry name" value="Znf_CCHC"/>
</dbReference>
<protein>
    <recommendedName>
        <fullName evidence="2">CCHC-type domain-containing protein</fullName>
    </recommendedName>
</protein>
<sequence length="114" mass="13906">MYNSLPLYAKFFIHPTKDYTSERFFNEINNIVTFKLYAGDSKLIEENLVQYFVHDRTQDNEDETSINLISKYTNRKIKNKNNFKYKHKTHNNKYCYICEKKGHTTKECRYNKKR</sequence>
<evidence type="ECO:0000313" key="3">
    <source>
        <dbReference type="EMBL" id="ORY12281.1"/>
    </source>
</evidence>
<dbReference type="SUPFAM" id="SSF57756">
    <property type="entry name" value="Retrovirus zinc finger-like domains"/>
    <property type="match status" value="1"/>
</dbReference>
<dbReference type="InterPro" id="IPR036875">
    <property type="entry name" value="Znf_CCHC_sf"/>
</dbReference>
<dbReference type="AlphaFoldDB" id="A0A1Y1ZPV0"/>
<evidence type="ECO:0000259" key="2">
    <source>
        <dbReference type="PROSITE" id="PS50158"/>
    </source>
</evidence>
<accession>A0A1Y1ZPV0</accession>
<reference evidence="3 4" key="1">
    <citation type="submission" date="2016-08" db="EMBL/GenBank/DDBJ databases">
        <title>A Parts List for Fungal Cellulosomes Revealed by Comparative Genomics.</title>
        <authorList>
            <consortium name="DOE Joint Genome Institute"/>
            <person name="Haitjema C.H."/>
            <person name="Gilmore S.P."/>
            <person name="Henske J.K."/>
            <person name="Solomon K.V."/>
            <person name="De Groot R."/>
            <person name="Kuo A."/>
            <person name="Mondo S.J."/>
            <person name="Salamov A.A."/>
            <person name="Labutti K."/>
            <person name="Zhao Z."/>
            <person name="Chiniquy J."/>
            <person name="Barry K."/>
            <person name="Brewer H.M."/>
            <person name="Purvine S.O."/>
            <person name="Wright A.T."/>
            <person name="Boxma B."/>
            <person name="Van Alen T."/>
            <person name="Hackstein J.H."/>
            <person name="Baker S.E."/>
            <person name="Grigoriev I.V."/>
            <person name="O'Malley M.A."/>
        </authorList>
    </citation>
    <scope>NUCLEOTIDE SEQUENCE [LARGE SCALE GENOMIC DNA]</scope>
    <source>
        <strain evidence="3 4">G1</strain>
    </source>
</reference>
<dbReference type="GO" id="GO:0003676">
    <property type="term" value="F:nucleic acid binding"/>
    <property type="evidence" value="ECO:0007669"/>
    <property type="project" value="InterPro"/>
</dbReference>
<comment type="caution">
    <text evidence="3">The sequence shown here is derived from an EMBL/GenBank/DDBJ whole genome shotgun (WGS) entry which is preliminary data.</text>
</comment>
<keyword evidence="1" id="KW-0479">Metal-binding</keyword>
<dbReference type="Proteomes" id="UP000193920">
    <property type="component" value="Unassembled WGS sequence"/>
</dbReference>
<gene>
    <name evidence="3" type="ORF">LY90DRAFT_518376</name>
</gene>
<organism evidence="3 4">
    <name type="scientific">Neocallimastix californiae</name>
    <dbReference type="NCBI Taxonomy" id="1754190"/>
    <lineage>
        <taxon>Eukaryota</taxon>
        <taxon>Fungi</taxon>
        <taxon>Fungi incertae sedis</taxon>
        <taxon>Chytridiomycota</taxon>
        <taxon>Chytridiomycota incertae sedis</taxon>
        <taxon>Neocallimastigomycetes</taxon>
        <taxon>Neocallimastigales</taxon>
        <taxon>Neocallimastigaceae</taxon>
        <taxon>Neocallimastix</taxon>
    </lineage>
</organism>
<evidence type="ECO:0000256" key="1">
    <source>
        <dbReference type="PROSITE-ProRule" id="PRU00047"/>
    </source>
</evidence>